<evidence type="ECO:0000256" key="1">
    <source>
        <dbReference type="ARBA" id="ARBA00022500"/>
    </source>
</evidence>
<protein>
    <submittedName>
        <fullName evidence="8">Chemotaxis protein</fullName>
    </submittedName>
    <submittedName>
        <fullName evidence="7">MCP-domain signal transduction protein</fullName>
    </submittedName>
</protein>
<keyword evidence="5" id="KW-1133">Transmembrane helix</keyword>
<dbReference type="Proteomes" id="UP000289132">
    <property type="component" value="Unassembled WGS sequence"/>
</dbReference>
<dbReference type="AlphaFoldDB" id="A0AAD0QMA2"/>
<feature type="domain" description="Methyl-accepting transducer" evidence="6">
    <location>
        <begin position="359"/>
        <end position="588"/>
    </location>
</feature>
<dbReference type="Proteomes" id="UP000254504">
    <property type="component" value="Chromosome"/>
</dbReference>
<reference evidence="7 9" key="2">
    <citation type="submission" date="2018-07" db="EMBL/GenBank/DDBJ databases">
        <title>Complete genome of the Arcobacter trophiarum type strain LMG 25534.</title>
        <authorList>
            <person name="Miller W.G."/>
            <person name="Yee E."/>
        </authorList>
    </citation>
    <scope>NUCLEOTIDE SEQUENCE [LARGE SCALE GENOMIC DNA]</scope>
    <source>
        <strain evidence="7 9">LMG 25534</strain>
    </source>
</reference>
<feature type="coiled-coil region" evidence="4">
    <location>
        <begin position="139"/>
        <end position="166"/>
    </location>
</feature>
<evidence type="ECO:0000256" key="2">
    <source>
        <dbReference type="ARBA" id="ARBA00029447"/>
    </source>
</evidence>
<dbReference type="PANTHER" id="PTHR43531:SF11">
    <property type="entry name" value="METHYL-ACCEPTING CHEMOTAXIS PROTEIN 3"/>
    <property type="match status" value="1"/>
</dbReference>
<proteinExistence type="inferred from homology"/>
<accession>A0AAD0QMA2</accession>
<keyword evidence="5" id="KW-0472">Membrane</keyword>
<evidence type="ECO:0000313" key="9">
    <source>
        <dbReference type="Proteomes" id="UP000254504"/>
    </source>
</evidence>
<reference evidence="8 10" key="1">
    <citation type="submission" date="2017-10" db="EMBL/GenBank/DDBJ databases">
        <title>Genomics of the genus Arcobacter.</title>
        <authorList>
            <person name="Perez-Cataluna A."/>
            <person name="Figueras M.J."/>
        </authorList>
    </citation>
    <scope>NUCLEOTIDE SEQUENCE [LARGE SCALE GENOMIC DNA]</scope>
    <source>
        <strain evidence="8 10">LMG 25534</strain>
    </source>
</reference>
<evidence type="ECO:0000313" key="8">
    <source>
        <dbReference type="EMBL" id="RXJ92461.1"/>
    </source>
</evidence>
<keyword evidence="5" id="KW-0812">Transmembrane</keyword>
<keyword evidence="10" id="KW-1185">Reference proteome</keyword>
<dbReference type="InterPro" id="IPR051310">
    <property type="entry name" value="MCP_chemotaxis"/>
</dbReference>
<evidence type="ECO:0000256" key="3">
    <source>
        <dbReference type="PROSITE-ProRule" id="PRU00284"/>
    </source>
</evidence>
<dbReference type="GO" id="GO:0007165">
    <property type="term" value="P:signal transduction"/>
    <property type="evidence" value="ECO:0007669"/>
    <property type="project" value="UniProtKB-KW"/>
</dbReference>
<keyword evidence="3" id="KW-0807">Transducer</keyword>
<dbReference type="EMBL" id="PDKD01000003">
    <property type="protein sequence ID" value="RXJ92461.1"/>
    <property type="molecule type" value="Genomic_DNA"/>
</dbReference>
<feature type="transmembrane region" description="Helical" evidence="5">
    <location>
        <begin position="174"/>
        <end position="194"/>
    </location>
</feature>
<dbReference type="PANTHER" id="PTHR43531">
    <property type="entry name" value="PROTEIN ICFG"/>
    <property type="match status" value="1"/>
</dbReference>
<dbReference type="RefSeq" id="WP_115429325.1">
    <property type="nucleotide sequence ID" value="NZ_CP031367.1"/>
</dbReference>
<dbReference type="Gene3D" id="6.10.340.10">
    <property type="match status" value="1"/>
</dbReference>
<dbReference type="GO" id="GO:0006935">
    <property type="term" value="P:chemotaxis"/>
    <property type="evidence" value="ECO:0007669"/>
    <property type="project" value="UniProtKB-KW"/>
</dbReference>
<dbReference type="InterPro" id="IPR004089">
    <property type="entry name" value="MCPsignal_dom"/>
</dbReference>
<dbReference type="KEGG" id="atp:ATR_1955"/>
<comment type="similarity">
    <text evidence="2">Belongs to the methyl-accepting chemotaxis (MCP) protein family.</text>
</comment>
<gene>
    <name evidence="7" type="ORF">ATR_1955</name>
    <name evidence="8" type="ORF">CRU87_03300</name>
</gene>
<organism evidence="7 9">
    <name type="scientific">Aliarcobacter trophiarum LMG 25534</name>
    <dbReference type="NCBI Taxonomy" id="1032241"/>
    <lineage>
        <taxon>Bacteria</taxon>
        <taxon>Pseudomonadati</taxon>
        <taxon>Campylobacterota</taxon>
        <taxon>Epsilonproteobacteria</taxon>
        <taxon>Campylobacterales</taxon>
        <taxon>Arcobacteraceae</taxon>
        <taxon>Aliarcobacter</taxon>
    </lineage>
</organism>
<dbReference type="SMART" id="SM00283">
    <property type="entry name" value="MA"/>
    <property type="match status" value="1"/>
</dbReference>
<feature type="transmembrane region" description="Helical" evidence="5">
    <location>
        <begin position="12"/>
        <end position="36"/>
    </location>
</feature>
<dbReference type="Pfam" id="PF00015">
    <property type="entry name" value="MCPsignal"/>
    <property type="match status" value="1"/>
</dbReference>
<evidence type="ECO:0000313" key="10">
    <source>
        <dbReference type="Proteomes" id="UP000289132"/>
    </source>
</evidence>
<evidence type="ECO:0000313" key="7">
    <source>
        <dbReference type="EMBL" id="AXK49763.1"/>
    </source>
</evidence>
<sequence length="653" mass="73221">MFKNLNTKTKLFLFPIIFIVAILITATIYSSSLSYIKERIYVSSKTTALIDELLKGRIVIYQFMLNPTQKGKEAVDIQWNKLLEDTNAVKEIFKSKENKDLALKTISDIKNYMKDIEVLAKHSFSTNKEETREEFAKTMQSMIKLIQSVEKNYDEMNIRNANARDNAITNLTTNMSLVGLIAAIIFIIISIFIANNIAGSLKNFKEGLLSFFNFLNRKSDDVITLDQTSTDEFGEMAKLINENIDIVQDSIEKDNELIDEAKKVMIRVRNGWYSQTIDKSTPNASLEEFKNELNEMINHTKERFEHINEILASYSNYDYRPILELGKDDEEGGVLEKMIVGIKALQTAITNMLKDSLESGMRLENSSRVLIENVNILNQSSNEAAASLEETAAALEEITSTVVSNSNNVVQMTSYSNEVSNSAKKGQAMAKNTANAMDEITLQVSHINEAISVIDQIAFQTNILSLNAAVEAATAGEAGKGFAVVAGEVRNLANRSAEAAREISNIVEIATNKAKEGKNISDLMYKDYDELLGNIEKQANMISEISNASREQEAGISQINDTVTMLDQKTQQNANVASKTQDIANDTDSISKHIVEDVLAKRFLGKNEITNKLQTKDSNKEIQENLKKIEKIETKKEFKVIKENSKDDEWESF</sequence>
<keyword evidence="1" id="KW-0145">Chemotaxis</keyword>
<keyword evidence="4" id="KW-0175">Coiled coil</keyword>
<dbReference type="PROSITE" id="PS50111">
    <property type="entry name" value="CHEMOTAXIS_TRANSDUC_2"/>
    <property type="match status" value="1"/>
</dbReference>
<dbReference type="Gene3D" id="1.10.287.950">
    <property type="entry name" value="Methyl-accepting chemotaxis protein"/>
    <property type="match status" value="1"/>
</dbReference>
<dbReference type="GO" id="GO:0016020">
    <property type="term" value="C:membrane"/>
    <property type="evidence" value="ECO:0007669"/>
    <property type="project" value="InterPro"/>
</dbReference>
<evidence type="ECO:0000256" key="5">
    <source>
        <dbReference type="SAM" id="Phobius"/>
    </source>
</evidence>
<name>A0AAD0QMA2_9BACT</name>
<dbReference type="EMBL" id="CP031367">
    <property type="protein sequence ID" value="AXK49763.1"/>
    <property type="molecule type" value="Genomic_DNA"/>
</dbReference>
<dbReference type="SUPFAM" id="SSF58104">
    <property type="entry name" value="Methyl-accepting chemotaxis protein (MCP) signaling domain"/>
    <property type="match status" value="1"/>
</dbReference>
<evidence type="ECO:0000256" key="4">
    <source>
        <dbReference type="SAM" id="Coils"/>
    </source>
</evidence>
<evidence type="ECO:0000259" key="6">
    <source>
        <dbReference type="PROSITE" id="PS50111"/>
    </source>
</evidence>